<feature type="region of interest" description="Disordered" evidence="1">
    <location>
        <begin position="104"/>
        <end position="132"/>
    </location>
</feature>
<sequence length="173" mass="19047">MQPRGSGYLQQRISSGRSVRAPVHSTVFLEQIGSQVTGSRWLQSVFLWGCAPSKRSFRYVAAAADQPLPNWVTFNRQALQGVSLGLPGYASVLDPTGPRANWVPQSEHRGEPVGTAQPQIHTMPPLPMYSTLPLSQHPDPGLNCWAQHLARPRRDPGVRLRSGPPLESLDDRP</sequence>
<gene>
    <name evidence="2" type="ORF">NDU88_001351</name>
</gene>
<keyword evidence="3" id="KW-1185">Reference proteome</keyword>
<dbReference type="AlphaFoldDB" id="A0AAV7TI26"/>
<evidence type="ECO:0000313" key="3">
    <source>
        <dbReference type="Proteomes" id="UP001066276"/>
    </source>
</evidence>
<organism evidence="2 3">
    <name type="scientific">Pleurodeles waltl</name>
    <name type="common">Iberian ribbed newt</name>
    <dbReference type="NCBI Taxonomy" id="8319"/>
    <lineage>
        <taxon>Eukaryota</taxon>
        <taxon>Metazoa</taxon>
        <taxon>Chordata</taxon>
        <taxon>Craniata</taxon>
        <taxon>Vertebrata</taxon>
        <taxon>Euteleostomi</taxon>
        <taxon>Amphibia</taxon>
        <taxon>Batrachia</taxon>
        <taxon>Caudata</taxon>
        <taxon>Salamandroidea</taxon>
        <taxon>Salamandridae</taxon>
        <taxon>Pleurodelinae</taxon>
        <taxon>Pleurodeles</taxon>
    </lineage>
</organism>
<dbReference type="Proteomes" id="UP001066276">
    <property type="component" value="Chromosome 3_2"/>
</dbReference>
<evidence type="ECO:0000256" key="1">
    <source>
        <dbReference type="SAM" id="MobiDB-lite"/>
    </source>
</evidence>
<reference evidence="2" key="1">
    <citation type="journal article" date="2022" name="bioRxiv">
        <title>Sequencing and chromosome-scale assembly of the giantPleurodeles waltlgenome.</title>
        <authorList>
            <person name="Brown T."/>
            <person name="Elewa A."/>
            <person name="Iarovenko S."/>
            <person name="Subramanian E."/>
            <person name="Araus A.J."/>
            <person name="Petzold A."/>
            <person name="Susuki M."/>
            <person name="Suzuki K.-i.T."/>
            <person name="Hayashi T."/>
            <person name="Toyoda A."/>
            <person name="Oliveira C."/>
            <person name="Osipova E."/>
            <person name="Leigh N.D."/>
            <person name="Simon A."/>
            <person name="Yun M.H."/>
        </authorList>
    </citation>
    <scope>NUCLEOTIDE SEQUENCE</scope>
    <source>
        <strain evidence="2">20211129_DDA</strain>
        <tissue evidence="2">Liver</tissue>
    </source>
</reference>
<feature type="region of interest" description="Disordered" evidence="1">
    <location>
        <begin position="154"/>
        <end position="173"/>
    </location>
</feature>
<evidence type="ECO:0000313" key="2">
    <source>
        <dbReference type="EMBL" id="KAJ1176068.1"/>
    </source>
</evidence>
<name>A0AAV7TI26_PLEWA</name>
<proteinExistence type="predicted"/>
<dbReference type="EMBL" id="JANPWB010000006">
    <property type="protein sequence ID" value="KAJ1176068.1"/>
    <property type="molecule type" value="Genomic_DNA"/>
</dbReference>
<accession>A0AAV7TI26</accession>
<protein>
    <submittedName>
        <fullName evidence="2">Uncharacterized protein</fullName>
    </submittedName>
</protein>
<comment type="caution">
    <text evidence="2">The sequence shown here is derived from an EMBL/GenBank/DDBJ whole genome shotgun (WGS) entry which is preliminary data.</text>
</comment>